<evidence type="ECO:0000256" key="1">
    <source>
        <dbReference type="SAM" id="Phobius"/>
    </source>
</evidence>
<reference evidence="3 4" key="1">
    <citation type="submission" date="2024-02" db="EMBL/GenBank/DDBJ databases">
        <title>A draft genome for the cacao thread blight pathogen Marasmius crinis-equi.</title>
        <authorList>
            <person name="Cohen S.P."/>
            <person name="Baruah I.K."/>
            <person name="Amoako-Attah I."/>
            <person name="Bukari Y."/>
            <person name="Meinhardt L.W."/>
            <person name="Bailey B.A."/>
        </authorList>
    </citation>
    <scope>NUCLEOTIDE SEQUENCE [LARGE SCALE GENOMIC DNA]</scope>
    <source>
        <strain evidence="3 4">GH-76</strain>
    </source>
</reference>
<keyword evidence="1" id="KW-1133">Transmembrane helix</keyword>
<keyword evidence="4" id="KW-1185">Reference proteome</keyword>
<comment type="caution">
    <text evidence="3">The sequence shown here is derived from an EMBL/GenBank/DDBJ whole genome shotgun (WGS) entry which is preliminary data.</text>
</comment>
<keyword evidence="2" id="KW-0732">Signal</keyword>
<dbReference type="Proteomes" id="UP001465976">
    <property type="component" value="Unassembled WGS sequence"/>
</dbReference>
<dbReference type="EMBL" id="JBAHYK010000013">
    <property type="protein sequence ID" value="KAL0581288.1"/>
    <property type="molecule type" value="Genomic_DNA"/>
</dbReference>
<keyword evidence="1" id="KW-0472">Membrane</keyword>
<evidence type="ECO:0000256" key="2">
    <source>
        <dbReference type="SAM" id="SignalP"/>
    </source>
</evidence>
<name>A0ABR3G0T0_9AGAR</name>
<proteinExistence type="predicted"/>
<keyword evidence="1" id="KW-0812">Transmembrane</keyword>
<evidence type="ECO:0000313" key="4">
    <source>
        <dbReference type="Proteomes" id="UP001465976"/>
    </source>
</evidence>
<accession>A0ABR3G0T0</accession>
<organism evidence="3 4">
    <name type="scientific">Marasmius crinis-equi</name>
    <dbReference type="NCBI Taxonomy" id="585013"/>
    <lineage>
        <taxon>Eukaryota</taxon>
        <taxon>Fungi</taxon>
        <taxon>Dikarya</taxon>
        <taxon>Basidiomycota</taxon>
        <taxon>Agaricomycotina</taxon>
        <taxon>Agaricomycetes</taxon>
        <taxon>Agaricomycetidae</taxon>
        <taxon>Agaricales</taxon>
        <taxon>Marasmiineae</taxon>
        <taxon>Marasmiaceae</taxon>
        <taxon>Marasmius</taxon>
    </lineage>
</organism>
<gene>
    <name evidence="3" type="ORF">V5O48_000771</name>
</gene>
<sequence length="218" mass="21796">MRSFSVIATIACAALSYAAPLINVDADVNAKPIAKVDASVNVRHDKGVPDVIQAVTVQITTVVAPLTFITSQNATVEAITPVLNEVKTILGGAITEVTAITGPVTGVAGGLVGGLLNTVLSLAGKVLSIADVAGLLATLLKVVFVALGAVLKVVAAADKAAIQPLLAEVVKLVVDLLKLVLPVVGGLLGALLPLVGDVLKIADALGVTDILASVGLKL</sequence>
<feature type="transmembrane region" description="Helical" evidence="1">
    <location>
        <begin position="132"/>
        <end position="155"/>
    </location>
</feature>
<evidence type="ECO:0000313" key="3">
    <source>
        <dbReference type="EMBL" id="KAL0581288.1"/>
    </source>
</evidence>
<feature type="signal peptide" evidence="2">
    <location>
        <begin position="1"/>
        <end position="18"/>
    </location>
</feature>
<feature type="transmembrane region" description="Helical" evidence="1">
    <location>
        <begin position="176"/>
        <end position="195"/>
    </location>
</feature>
<protein>
    <submittedName>
        <fullName evidence="3">Uncharacterized protein</fullName>
    </submittedName>
</protein>
<feature type="chain" id="PRO_5045438756" evidence="2">
    <location>
        <begin position="19"/>
        <end position="218"/>
    </location>
</feature>